<dbReference type="SUPFAM" id="SSF50729">
    <property type="entry name" value="PH domain-like"/>
    <property type="match status" value="1"/>
</dbReference>
<evidence type="ECO:0000256" key="3">
    <source>
        <dbReference type="SAM" id="MobiDB-lite"/>
    </source>
</evidence>
<feature type="domain" description="PH" evidence="5">
    <location>
        <begin position="1"/>
        <end position="74"/>
    </location>
</feature>
<dbReference type="Gene3D" id="3.30.505.10">
    <property type="entry name" value="SH2 domain"/>
    <property type="match status" value="1"/>
</dbReference>
<dbReference type="KEGG" id="osn:115232387"/>
<dbReference type="AlphaFoldDB" id="A0A6P7U2B8"/>
<dbReference type="GO" id="GO:0007165">
    <property type="term" value="P:signal transduction"/>
    <property type="evidence" value="ECO:0007669"/>
    <property type="project" value="InterPro"/>
</dbReference>
<feature type="region of interest" description="Disordered" evidence="3">
    <location>
        <begin position="126"/>
        <end position="146"/>
    </location>
</feature>
<name>A0A6P7U2B8_9MOLL</name>
<dbReference type="Pfam" id="PF00017">
    <property type="entry name" value="SH2"/>
    <property type="match status" value="1"/>
</dbReference>
<dbReference type="GO" id="GO:0017124">
    <property type="term" value="F:SH3 domain binding"/>
    <property type="evidence" value="ECO:0007669"/>
    <property type="project" value="TreeGrafter"/>
</dbReference>
<dbReference type="SMART" id="SM00252">
    <property type="entry name" value="SH2"/>
    <property type="match status" value="1"/>
</dbReference>
<dbReference type="InterPro" id="IPR035848">
    <property type="entry name" value="SH3BP2"/>
</dbReference>
<evidence type="ECO:0000259" key="4">
    <source>
        <dbReference type="PROSITE" id="PS50001"/>
    </source>
</evidence>
<evidence type="ECO:0000259" key="5">
    <source>
        <dbReference type="PROSITE" id="PS50003"/>
    </source>
</evidence>
<evidence type="ECO:0000313" key="7">
    <source>
        <dbReference type="RefSeq" id="XP_029658103.1"/>
    </source>
</evidence>
<dbReference type="PANTHER" id="PTHR15126">
    <property type="entry name" value="SH3-BINDING"/>
    <property type="match status" value="1"/>
</dbReference>
<dbReference type="RefSeq" id="XP_029658103.1">
    <property type="nucleotide sequence ID" value="XM_029802243.2"/>
</dbReference>
<dbReference type="InterPro" id="IPR001849">
    <property type="entry name" value="PH_domain"/>
</dbReference>
<dbReference type="InterPro" id="IPR036860">
    <property type="entry name" value="SH2_dom_sf"/>
</dbReference>
<reference evidence="7" key="1">
    <citation type="submission" date="2025-08" db="UniProtKB">
        <authorList>
            <consortium name="RefSeq"/>
        </authorList>
    </citation>
    <scope>IDENTIFICATION</scope>
</reference>
<gene>
    <name evidence="7" type="primary">LOC115232387</name>
</gene>
<accession>A0A6P7U2B8</accession>
<protein>
    <submittedName>
        <fullName evidence="7">Uncharacterized protein LOC115232387 isoform X1</fullName>
    </submittedName>
</protein>
<evidence type="ECO:0000313" key="6">
    <source>
        <dbReference type="Proteomes" id="UP000515154"/>
    </source>
</evidence>
<evidence type="ECO:0000256" key="1">
    <source>
        <dbReference type="ARBA" id="ARBA00022999"/>
    </source>
</evidence>
<dbReference type="PROSITE" id="PS50003">
    <property type="entry name" value="PH_DOMAIN"/>
    <property type="match status" value="1"/>
</dbReference>
<dbReference type="PANTHER" id="PTHR15126:SF4">
    <property type="entry name" value="SH3 DOMAIN-BINDING PROTEIN 2"/>
    <property type="match status" value="1"/>
</dbReference>
<dbReference type="PROSITE" id="PS50001">
    <property type="entry name" value="SH2"/>
    <property type="match status" value="1"/>
</dbReference>
<dbReference type="CDD" id="cd00173">
    <property type="entry name" value="SH2"/>
    <property type="match status" value="1"/>
</dbReference>
<sequence length="339" mass="39007">MDCCLYYYKNERDKEPKGKYPLYGYNTVHRAGDESSNWTFVINHSDSTCKKIKFSASSQYEMVEWMRRIKAEMLKANNRPIRSLPEGSSAERVDFPLANINSIEEAIYDDISIEEVIQTIPDQFKISCDGDSDNESETPRPLPETPSQRKMLLTNISIDSALIPPLPIIKRKLKAKGNLRVPDGCASKSPAEKGASPSYVPTMIISDEPPTTTMKAMVDDYWKAFEFNGPKEVSMKLLTALEESGAYMVRESENKVAPKTLLVYCAELKRTQKYQIFYESTPKPKYYLKKGIEFNSLEELIYHYFYHSISNEYESKLLTPYTYIPNWEAVLEKCMQEEN</sequence>
<keyword evidence="6" id="KW-1185">Reference proteome</keyword>
<keyword evidence="1 2" id="KW-0727">SH2 domain</keyword>
<dbReference type="Gene3D" id="2.30.29.30">
    <property type="entry name" value="Pleckstrin-homology domain (PH domain)/Phosphotyrosine-binding domain (PTB)"/>
    <property type="match status" value="1"/>
</dbReference>
<evidence type="ECO:0000256" key="2">
    <source>
        <dbReference type="PROSITE-ProRule" id="PRU00191"/>
    </source>
</evidence>
<proteinExistence type="predicted"/>
<dbReference type="InterPro" id="IPR011993">
    <property type="entry name" value="PH-like_dom_sf"/>
</dbReference>
<dbReference type="Pfam" id="PF00169">
    <property type="entry name" value="PH"/>
    <property type="match status" value="1"/>
</dbReference>
<dbReference type="Proteomes" id="UP000515154">
    <property type="component" value="Linkage group LG2"/>
</dbReference>
<dbReference type="SUPFAM" id="SSF55550">
    <property type="entry name" value="SH2 domain"/>
    <property type="match status" value="1"/>
</dbReference>
<organism evidence="6 7">
    <name type="scientific">Octopus sinensis</name>
    <name type="common">East Asian common octopus</name>
    <dbReference type="NCBI Taxonomy" id="2607531"/>
    <lineage>
        <taxon>Eukaryota</taxon>
        <taxon>Metazoa</taxon>
        <taxon>Spiralia</taxon>
        <taxon>Lophotrochozoa</taxon>
        <taxon>Mollusca</taxon>
        <taxon>Cephalopoda</taxon>
        <taxon>Coleoidea</taxon>
        <taxon>Octopodiformes</taxon>
        <taxon>Octopoda</taxon>
        <taxon>Incirrata</taxon>
        <taxon>Octopodidae</taxon>
        <taxon>Octopus</taxon>
    </lineage>
</organism>
<feature type="domain" description="SH2" evidence="4">
    <location>
        <begin position="222"/>
        <end position="321"/>
    </location>
</feature>
<dbReference type="InterPro" id="IPR000980">
    <property type="entry name" value="SH2"/>
</dbReference>